<dbReference type="PANTHER" id="PTHR30040:SF2">
    <property type="entry name" value="FAD:PROTEIN FMN TRANSFERASE"/>
    <property type="match status" value="1"/>
</dbReference>
<dbReference type="InterPro" id="IPR024932">
    <property type="entry name" value="ApbE"/>
</dbReference>
<evidence type="ECO:0000256" key="8">
    <source>
        <dbReference type="ARBA" id="ARBA00022723"/>
    </source>
</evidence>
<dbReference type="Proteomes" id="UP000273643">
    <property type="component" value="Unassembled WGS sequence"/>
</dbReference>
<feature type="binding site" evidence="19">
    <location>
        <position position="303"/>
    </location>
    <ligand>
        <name>Mg(2+)</name>
        <dbReference type="ChEBI" id="CHEBI:18420"/>
    </ligand>
</feature>
<comment type="cofactor">
    <cofactor evidence="19">
        <name>Mg(2+)</name>
        <dbReference type="ChEBI" id="CHEBI:18420"/>
    </cofactor>
    <cofactor evidence="19">
        <name>Mn(2+)</name>
        <dbReference type="ChEBI" id="CHEBI:29035"/>
    </cofactor>
    <text evidence="19">Magnesium. Can also use manganese.</text>
</comment>
<evidence type="ECO:0000256" key="9">
    <source>
        <dbReference type="ARBA" id="ARBA00022729"/>
    </source>
</evidence>
<evidence type="ECO:0000256" key="7">
    <source>
        <dbReference type="ARBA" id="ARBA00022679"/>
    </source>
</evidence>
<keyword evidence="14 20" id="KW-0449">Lipoprotein</keyword>
<evidence type="ECO:0000256" key="10">
    <source>
        <dbReference type="ARBA" id="ARBA00022827"/>
    </source>
</evidence>
<protein>
    <recommendedName>
        <fullName evidence="3 18">FAD:protein FMN transferase</fullName>
        <ecNumber evidence="2 18">2.7.1.180</ecNumber>
    </recommendedName>
    <alternativeName>
        <fullName evidence="15 18">Flavin transferase</fullName>
    </alternativeName>
</protein>
<comment type="function">
    <text evidence="20">Flavin transferase that catalyzes the transfer of the FMN moiety of FAD and its covalent binding to the hydroxyl group of a threonine residue in a target flavoprotein.</text>
</comment>
<dbReference type="Gene3D" id="3.10.520.10">
    <property type="entry name" value="ApbE-like domains"/>
    <property type="match status" value="1"/>
</dbReference>
<dbReference type="GO" id="GO:0016740">
    <property type="term" value="F:transferase activity"/>
    <property type="evidence" value="ECO:0007669"/>
    <property type="project" value="UniProtKB-UniRule"/>
</dbReference>
<keyword evidence="6 18" id="KW-0285">Flavoprotein</keyword>
<feature type="binding site" evidence="19">
    <location>
        <position position="185"/>
    </location>
    <ligand>
        <name>Mg(2+)</name>
        <dbReference type="ChEBI" id="CHEBI:18420"/>
    </ligand>
</feature>
<comment type="catalytic activity">
    <reaction evidence="16 18 20">
        <text>L-threonyl-[protein] + FAD = FMN-L-threonyl-[protein] + AMP + H(+)</text>
        <dbReference type="Rhea" id="RHEA:36847"/>
        <dbReference type="Rhea" id="RHEA-COMP:11060"/>
        <dbReference type="Rhea" id="RHEA-COMP:11061"/>
        <dbReference type="ChEBI" id="CHEBI:15378"/>
        <dbReference type="ChEBI" id="CHEBI:30013"/>
        <dbReference type="ChEBI" id="CHEBI:57692"/>
        <dbReference type="ChEBI" id="CHEBI:74257"/>
        <dbReference type="ChEBI" id="CHEBI:456215"/>
        <dbReference type="EC" id="2.7.1.180"/>
    </reaction>
</comment>
<evidence type="ECO:0000256" key="11">
    <source>
        <dbReference type="ARBA" id="ARBA00022842"/>
    </source>
</evidence>
<dbReference type="GO" id="GO:0046872">
    <property type="term" value="F:metal ion binding"/>
    <property type="evidence" value="ECO:0007669"/>
    <property type="project" value="UniProtKB-UniRule"/>
</dbReference>
<dbReference type="OrthoDB" id="9778595at2"/>
<evidence type="ECO:0000256" key="4">
    <source>
        <dbReference type="ARBA" id="ARBA00022475"/>
    </source>
</evidence>
<accession>A0A3N1P664</accession>
<evidence type="ECO:0000256" key="1">
    <source>
        <dbReference type="ARBA" id="ARBA00008282"/>
    </source>
</evidence>
<evidence type="ECO:0000256" key="5">
    <source>
        <dbReference type="ARBA" id="ARBA00022519"/>
    </source>
</evidence>
<keyword evidence="13" id="KW-0564">Palmitate</keyword>
<dbReference type="EC" id="2.7.1.180" evidence="2 18"/>
<evidence type="ECO:0000256" key="6">
    <source>
        <dbReference type="ARBA" id="ARBA00022630"/>
    </source>
</evidence>
<name>A0A3N1P664_9GAMM</name>
<evidence type="ECO:0000256" key="13">
    <source>
        <dbReference type="ARBA" id="ARBA00023139"/>
    </source>
</evidence>
<dbReference type="PROSITE" id="PS51257">
    <property type="entry name" value="PROKAR_LIPOPROTEIN"/>
    <property type="match status" value="1"/>
</dbReference>
<feature type="binding site" evidence="19">
    <location>
        <position position="299"/>
    </location>
    <ligand>
        <name>Mg(2+)</name>
        <dbReference type="ChEBI" id="CHEBI:18420"/>
    </ligand>
</feature>
<dbReference type="AlphaFoldDB" id="A0A3N1P664"/>
<reference evidence="21 22" key="1">
    <citation type="submission" date="2018-11" db="EMBL/GenBank/DDBJ databases">
        <title>Genomic Encyclopedia of Type Strains, Phase IV (KMG-IV): sequencing the most valuable type-strain genomes for metagenomic binning, comparative biology and taxonomic classification.</title>
        <authorList>
            <person name="Goeker M."/>
        </authorList>
    </citation>
    <scope>NUCLEOTIDE SEQUENCE [LARGE SCALE GENOMIC DNA]</scope>
    <source>
        <strain evidence="21 22">DSM 16974</strain>
    </source>
</reference>
<dbReference type="GO" id="GO:0005886">
    <property type="term" value="C:plasma membrane"/>
    <property type="evidence" value="ECO:0007669"/>
    <property type="project" value="UniProtKB-SubCell"/>
</dbReference>
<keyword evidence="7 18" id="KW-0808">Transferase</keyword>
<dbReference type="FunFam" id="3.10.520.10:FF:000001">
    <property type="entry name" value="FAD:protein FMN transferase"/>
    <property type="match status" value="1"/>
</dbReference>
<evidence type="ECO:0000256" key="20">
    <source>
        <dbReference type="RuleBase" id="RU363002"/>
    </source>
</evidence>
<evidence type="ECO:0000256" key="19">
    <source>
        <dbReference type="PIRSR" id="PIRSR006268-2"/>
    </source>
</evidence>
<sequence length="346" mass="37595">MFKVLTTIKTGPVLLASFLFLGLLLGGCEPRVEHEAHRFSGPTMGTTFNVTLVVTDQSPPVDAAKIQAGLERELAQINQQMSTYIDDSELMQFNRSKVGQWQSLSAPLAEVLAISRRISERSEGAFDITVGPLVDLWGFGPLAEPEQVPSDVAIAAARSAMGYAQVALDGQRARRLSDVRLDLSAVAKGYGVDHLADWLEAQGYEHYLVEIGGEVRLSGDSPRGDAWRIGVEQPSLVQGDGRKALALTDIAMATSGDYRNYYERDGVRYSHTIDPRTGRPIAHRLASVTVLAPTSAEADAWATALNVLGPEAGMALAEREKLPVYMIVKTDDGFTDDYSSAFAPWR</sequence>
<keyword evidence="9" id="KW-0732">Signal</keyword>
<keyword evidence="10 18" id="KW-0274">FAD</keyword>
<evidence type="ECO:0000256" key="15">
    <source>
        <dbReference type="ARBA" id="ARBA00031306"/>
    </source>
</evidence>
<dbReference type="InterPro" id="IPR003374">
    <property type="entry name" value="ApbE-like_sf"/>
</dbReference>
<evidence type="ECO:0000256" key="18">
    <source>
        <dbReference type="PIRNR" id="PIRNR006268"/>
    </source>
</evidence>
<keyword evidence="11 18" id="KW-0460">Magnesium</keyword>
<comment type="similarity">
    <text evidence="1 18 20">Belongs to the ApbE family.</text>
</comment>
<evidence type="ECO:0000256" key="2">
    <source>
        <dbReference type="ARBA" id="ARBA00011955"/>
    </source>
</evidence>
<keyword evidence="22" id="KW-1185">Reference proteome</keyword>
<keyword evidence="5 20" id="KW-0997">Cell inner membrane</keyword>
<evidence type="ECO:0000256" key="12">
    <source>
        <dbReference type="ARBA" id="ARBA00023136"/>
    </source>
</evidence>
<evidence type="ECO:0000313" key="21">
    <source>
        <dbReference type="EMBL" id="ROQ20306.1"/>
    </source>
</evidence>
<keyword evidence="12" id="KW-0472">Membrane</keyword>
<dbReference type="EMBL" id="RJUK01000001">
    <property type="protein sequence ID" value="ROQ20306.1"/>
    <property type="molecule type" value="Genomic_DNA"/>
</dbReference>
<dbReference type="PANTHER" id="PTHR30040">
    <property type="entry name" value="THIAMINE BIOSYNTHESIS LIPOPROTEIN APBE"/>
    <property type="match status" value="1"/>
</dbReference>
<comment type="subcellular location">
    <subcellularLocation>
        <location evidence="17 20">Cell inner membrane</location>
        <topology evidence="17 20">Lipid-anchor</topology>
        <orientation evidence="17 20">Periplasmic side</orientation>
    </subcellularLocation>
</comment>
<gene>
    <name evidence="21" type="ORF">EDC38_0907</name>
</gene>
<keyword evidence="8 18" id="KW-0479">Metal-binding</keyword>
<organism evidence="21 22">
    <name type="scientific">Marinimicrobium koreense</name>
    <dbReference type="NCBI Taxonomy" id="306545"/>
    <lineage>
        <taxon>Bacteria</taxon>
        <taxon>Pseudomonadati</taxon>
        <taxon>Pseudomonadota</taxon>
        <taxon>Gammaproteobacteria</taxon>
        <taxon>Cellvibrionales</taxon>
        <taxon>Cellvibrionaceae</taxon>
        <taxon>Marinimicrobium</taxon>
    </lineage>
</organism>
<dbReference type="SUPFAM" id="SSF143631">
    <property type="entry name" value="ApbE-like"/>
    <property type="match status" value="1"/>
</dbReference>
<comment type="caution">
    <text evidence="21">The sequence shown here is derived from an EMBL/GenBank/DDBJ whole genome shotgun (WGS) entry which is preliminary data.</text>
</comment>
<evidence type="ECO:0000256" key="14">
    <source>
        <dbReference type="ARBA" id="ARBA00023288"/>
    </source>
</evidence>
<keyword evidence="4" id="KW-1003">Cell membrane</keyword>
<proteinExistence type="inferred from homology"/>
<evidence type="ECO:0000256" key="16">
    <source>
        <dbReference type="ARBA" id="ARBA00048540"/>
    </source>
</evidence>
<dbReference type="Pfam" id="PF02424">
    <property type="entry name" value="ApbE"/>
    <property type="match status" value="1"/>
</dbReference>
<dbReference type="PIRSF" id="PIRSF006268">
    <property type="entry name" value="ApbE"/>
    <property type="match status" value="1"/>
</dbReference>
<evidence type="ECO:0000313" key="22">
    <source>
        <dbReference type="Proteomes" id="UP000273643"/>
    </source>
</evidence>
<evidence type="ECO:0000256" key="17">
    <source>
        <dbReference type="ARBA" id="ARBA00060485"/>
    </source>
</evidence>
<evidence type="ECO:0000256" key="3">
    <source>
        <dbReference type="ARBA" id="ARBA00016337"/>
    </source>
</evidence>